<accession>A0A5C7BGS8</accession>
<dbReference type="AlphaFoldDB" id="A0A5C7BGS8"/>
<comment type="caution">
    <text evidence="1">The sequence shown here is derived from an EMBL/GenBank/DDBJ whole genome shotgun (WGS) entry which is preliminary data.</text>
</comment>
<evidence type="ECO:0000313" key="1">
    <source>
        <dbReference type="EMBL" id="TXE18665.1"/>
    </source>
</evidence>
<organism evidence="1 2">
    <name type="scientific">Psychroserpens burtonensis</name>
    <dbReference type="NCBI Taxonomy" id="49278"/>
    <lineage>
        <taxon>Bacteria</taxon>
        <taxon>Pseudomonadati</taxon>
        <taxon>Bacteroidota</taxon>
        <taxon>Flavobacteriia</taxon>
        <taxon>Flavobacteriales</taxon>
        <taxon>Flavobacteriaceae</taxon>
        <taxon>Psychroserpens</taxon>
    </lineage>
</organism>
<reference evidence="1 2" key="1">
    <citation type="submission" date="2019-08" db="EMBL/GenBank/DDBJ databases">
        <title>Genome of Psychroserpens burtonensis ACAM 167.</title>
        <authorList>
            <person name="Bowman J.P."/>
        </authorList>
    </citation>
    <scope>NUCLEOTIDE SEQUENCE [LARGE SCALE GENOMIC DNA]</scope>
    <source>
        <strain evidence="1 2">ACAM 167</strain>
    </source>
</reference>
<protein>
    <submittedName>
        <fullName evidence="1">Uncharacterized protein</fullName>
    </submittedName>
</protein>
<dbReference type="OrthoDB" id="5540991at2"/>
<name>A0A5C7BGS8_9FLAO</name>
<gene>
    <name evidence="1" type="ORF">ES692_05950</name>
</gene>
<keyword evidence="2" id="KW-1185">Reference proteome</keyword>
<dbReference type="InterPro" id="IPR046516">
    <property type="entry name" value="DUF6694"/>
</dbReference>
<proteinExistence type="predicted"/>
<sequence length="257" mass="29216">MFLTITSCSDKIDGASDESYKESLEKLKSNLNDDEKAKFNDALKKIAFSDINSFSDLKNLEGIVEGAKVKLDGMTYVDVINEGDRMQKIIDDKNKEQAKLEVKELYAKMRSSQNDSIKLSSFKVEKSRFYKRKSGVYVISYEPVIDLIVLNNTNQAISRAYFTGTIKSPERTVPWLVKEFNYKIAGGLEPGEKDNWKLAPNSYSDWGSVDSPKDAIFTVTVTKLDGVDGEELFSIDFDEDDKERLNELINDYPEFIE</sequence>
<dbReference type="Pfam" id="PF20404">
    <property type="entry name" value="DUF6694"/>
    <property type="match status" value="1"/>
</dbReference>
<evidence type="ECO:0000313" key="2">
    <source>
        <dbReference type="Proteomes" id="UP000321938"/>
    </source>
</evidence>
<dbReference type="EMBL" id="VOSB01000007">
    <property type="protein sequence ID" value="TXE18665.1"/>
    <property type="molecule type" value="Genomic_DNA"/>
</dbReference>
<dbReference type="Proteomes" id="UP000321938">
    <property type="component" value="Unassembled WGS sequence"/>
</dbReference>